<evidence type="ECO:0000313" key="3">
    <source>
        <dbReference type="Proteomes" id="UP000248405"/>
    </source>
</evidence>
<feature type="region of interest" description="Disordered" evidence="1">
    <location>
        <begin position="32"/>
        <end position="53"/>
    </location>
</feature>
<dbReference type="AlphaFoldDB" id="A0A319AUN2"/>
<reference evidence="2" key="1">
    <citation type="submission" date="2016-12" db="EMBL/GenBank/DDBJ databases">
        <title>The genomes of Aspergillus section Nigri reveals drivers in fungal speciation.</title>
        <authorList>
            <consortium name="DOE Joint Genome Institute"/>
            <person name="Vesth T.C."/>
            <person name="Nybo J."/>
            <person name="Theobald S."/>
            <person name="Brandl J."/>
            <person name="Frisvad J.C."/>
            <person name="Nielsen K.F."/>
            <person name="Lyhne E.K."/>
            <person name="Kogle M.E."/>
            <person name="Kuo A."/>
            <person name="Riley R."/>
            <person name="Clum A."/>
            <person name="Nolan M."/>
            <person name="Lipzen A."/>
            <person name="Salamov A."/>
            <person name="Henrissat B."/>
            <person name="Wiebenga A."/>
            <person name="De Vries R.P."/>
            <person name="Grigoriev I.V."/>
            <person name="Mortensen U.H."/>
            <person name="Andersen M.R."/>
            <person name="Baker S.E."/>
        </authorList>
    </citation>
    <scope>NUCLEOTIDE SEQUENCE [LARGE SCALE GENOMIC DNA]</scope>
    <source>
        <strain evidence="2">CBS 113365</strain>
    </source>
</reference>
<dbReference type="GeneID" id="37216571"/>
<name>A0A319AUN2_ASPVC</name>
<protein>
    <submittedName>
        <fullName evidence="2">Uncharacterized protein</fullName>
    </submittedName>
</protein>
<feature type="compositionally biased region" description="Basic and acidic residues" evidence="1">
    <location>
        <begin position="41"/>
        <end position="51"/>
    </location>
</feature>
<proteinExistence type="predicted"/>
<organism evidence="2 3">
    <name type="scientific">Aspergillus vadensis (strain CBS 113365 / IMI 142717 / IBT 24658)</name>
    <dbReference type="NCBI Taxonomy" id="1448311"/>
    <lineage>
        <taxon>Eukaryota</taxon>
        <taxon>Fungi</taxon>
        <taxon>Dikarya</taxon>
        <taxon>Ascomycota</taxon>
        <taxon>Pezizomycotina</taxon>
        <taxon>Eurotiomycetes</taxon>
        <taxon>Eurotiomycetidae</taxon>
        <taxon>Eurotiales</taxon>
        <taxon>Aspergillaceae</taxon>
        <taxon>Aspergillus</taxon>
        <taxon>Aspergillus subgen. Circumdati</taxon>
    </lineage>
</organism>
<dbReference type="OrthoDB" id="10393854at2759"/>
<accession>A0A319AUN2</accession>
<dbReference type="RefSeq" id="XP_025557108.1">
    <property type="nucleotide sequence ID" value="XM_025711979.1"/>
</dbReference>
<sequence length="89" mass="9446">MPLDKTICVDGVVVDQTSLARSRIQGWPELASLTPAGSETPADRLEGEGRSKGLIWNPREESRILGWAFLGSGPLPAAGEDGDAGWGRD</sequence>
<evidence type="ECO:0000256" key="1">
    <source>
        <dbReference type="SAM" id="MobiDB-lite"/>
    </source>
</evidence>
<evidence type="ECO:0000313" key="2">
    <source>
        <dbReference type="EMBL" id="PYH63314.1"/>
    </source>
</evidence>
<keyword evidence="3" id="KW-1185">Reference proteome</keyword>
<dbReference type="Proteomes" id="UP000248405">
    <property type="component" value="Unassembled WGS sequence"/>
</dbReference>
<gene>
    <name evidence="2" type="ORF">BO88DRAFT_477680</name>
</gene>
<dbReference type="EMBL" id="KZ821656">
    <property type="protein sequence ID" value="PYH63314.1"/>
    <property type="molecule type" value="Genomic_DNA"/>
</dbReference>